<evidence type="ECO:0000313" key="4">
    <source>
        <dbReference type="EMBL" id="KAF9526115.1"/>
    </source>
</evidence>
<dbReference type="OrthoDB" id="9974981at2759"/>
<dbReference type="CDD" id="cd05259">
    <property type="entry name" value="PCBER_SDR_a"/>
    <property type="match status" value="1"/>
</dbReference>
<keyword evidence="1" id="KW-0521">NADP</keyword>
<evidence type="ECO:0000256" key="2">
    <source>
        <dbReference type="ARBA" id="ARBA00023002"/>
    </source>
</evidence>
<dbReference type="PANTHER" id="PTHR47706">
    <property type="entry name" value="NMRA-LIKE FAMILY PROTEIN"/>
    <property type="match status" value="1"/>
</dbReference>
<dbReference type="InterPro" id="IPR008030">
    <property type="entry name" value="NmrA-like"/>
</dbReference>
<gene>
    <name evidence="4" type="ORF">CPB83DRAFT_908665</name>
</gene>
<dbReference type="InterPro" id="IPR045312">
    <property type="entry name" value="PCBER-like"/>
</dbReference>
<comment type="caution">
    <text evidence="4">The sequence shown here is derived from an EMBL/GenBank/DDBJ whole genome shotgun (WGS) entry which is preliminary data.</text>
</comment>
<dbReference type="InterPro" id="IPR051609">
    <property type="entry name" value="NmrA/Isoflavone_reductase-like"/>
</dbReference>
<evidence type="ECO:0000313" key="5">
    <source>
        <dbReference type="Proteomes" id="UP000807306"/>
    </source>
</evidence>
<organism evidence="4 5">
    <name type="scientific">Crepidotus variabilis</name>
    <dbReference type="NCBI Taxonomy" id="179855"/>
    <lineage>
        <taxon>Eukaryota</taxon>
        <taxon>Fungi</taxon>
        <taxon>Dikarya</taxon>
        <taxon>Basidiomycota</taxon>
        <taxon>Agaricomycotina</taxon>
        <taxon>Agaricomycetes</taxon>
        <taxon>Agaricomycetidae</taxon>
        <taxon>Agaricales</taxon>
        <taxon>Agaricineae</taxon>
        <taxon>Crepidotaceae</taxon>
        <taxon>Crepidotus</taxon>
    </lineage>
</organism>
<sequence>MSKSGIKNVLIAGASGTLGPPVLTEFLASGKFNVFALVRLESKFTFNDKVKILKSDYTASSLAALFKAHPIDAVINMISWKSSETEKAQMTLIDTSKAAGVKSFIPADFGNDLSIPEVLDLCPIFAGKARAIEYLEKVQDGGFSWSTIINGPFFAMCIHSGLLGVNIKAKRCSMFGDGSTRFSTTNLETTGKALVSLLGDPTKLAATASRRVYIASHTITQKELFVALEKVSGEKWVAEWKNLEAAERDARERYSKGDRKAGFDMLEISTIKGGHGDYSSKLDNEFLGLPEDDLEADIKQVLAEET</sequence>
<accession>A0A9P6JMX8</accession>
<protein>
    <recommendedName>
        <fullName evidence="3">NmrA-like domain-containing protein</fullName>
    </recommendedName>
</protein>
<keyword evidence="5" id="KW-1185">Reference proteome</keyword>
<dbReference type="Proteomes" id="UP000807306">
    <property type="component" value="Unassembled WGS sequence"/>
</dbReference>
<keyword evidence="2" id="KW-0560">Oxidoreductase</keyword>
<name>A0A9P6JMX8_9AGAR</name>
<reference evidence="4" key="1">
    <citation type="submission" date="2020-11" db="EMBL/GenBank/DDBJ databases">
        <authorList>
            <consortium name="DOE Joint Genome Institute"/>
            <person name="Ahrendt S."/>
            <person name="Riley R."/>
            <person name="Andreopoulos W."/>
            <person name="Labutti K."/>
            <person name="Pangilinan J."/>
            <person name="Ruiz-Duenas F.J."/>
            <person name="Barrasa J.M."/>
            <person name="Sanchez-Garcia M."/>
            <person name="Camarero S."/>
            <person name="Miyauchi S."/>
            <person name="Serrano A."/>
            <person name="Linde D."/>
            <person name="Babiker R."/>
            <person name="Drula E."/>
            <person name="Ayuso-Fernandez I."/>
            <person name="Pacheco R."/>
            <person name="Padilla G."/>
            <person name="Ferreira P."/>
            <person name="Barriuso J."/>
            <person name="Kellner H."/>
            <person name="Castanera R."/>
            <person name="Alfaro M."/>
            <person name="Ramirez L."/>
            <person name="Pisabarro A.G."/>
            <person name="Kuo A."/>
            <person name="Tritt A."/>
            <person name="Lipzen A."/>
            <person name="He G."/>
            <person name="Yan M."/>
            <person name="Ng V."/>
            <person name="Cullen D."/>
            <person name="Martin F."/>
            <person name="Rosso M.-N."/>
            <person name="Henrissat B."/>
            <person name="Hibbett D."/>
            <person name="Martinez A.T."/>
            <person name="Grigoriev I.V."/>
        </authorList>
    </citation>
    <scope>NUCLEOTIDE SEQUENCE</scope>
    <source>
        <strain evidence="4">CBS 506.95</strain>
    </source>
</reference>
<dbReference type="Gene3D" id="3.40.50.720">
    <property type="entry name" value="NAD(P)-binding Rossmann-like Domain"/>
    <property type="match status" value="1"/>
</dbReference>
<evidence type="ECO:0000256" key="1">
    <source>
        <dbReference type="ARBA" id="ARBA00022857"/>
    </source>
</evidence>
<dbReference type="Pfam" id="PF05368">
    <property type="entry name" value="NmrA"/>
    <property type="match status" value="1"/>
</dbReference>
<dbReference type="SUPFAM" id="SSF51735">
    <property type="entry name" value="NAD(P)-binding Rossmann-fold domains"/>
    <property type="match status" value="1"/>
</dbReference>
<evidence type="ECO:0000259" key="3">
    <source>
        <dbReference type="Pfam" id="PF05368"/>
    </source>
</evidence>
<dbReference type="InterPro" id="IPR036291">
    <property type="entry name" value="NAD(P)-bd_dom_sf"/>
</dbReference>
<dbReference type="Gene3D" id="3.90.25.10">
    <property type="entry name" value="UDP-galactose 4-epimerase, domain 1"/>
    <property type="match status" value="1"/>
</dbReference>
<dbReference type="GO" id="GO:0016491">
    <property type="term" value="F:oxidoreductase activity"/>
    <property type="evidence" value="ECO:0007669"/>
    <property type="project" value="UniProtKB-KW"/>
</dbReference>
<dbReference type="PANTHER" id="PTHR47706:SF9">
    <property type="entry name" value="NMRA-LIKE DOMAIN-CONTAINING PROTEIN-RELATED"/>
    <property type="match status" value="1"/>
</dbReference>
<dbReference type="EMBL" id="MU157875">
    <property type="protein sequence ID" value="KAF9526115.1"/>
    <property type="molecule type" value="Genomic_DNA"/>
</dbReference>
<dbReference type="AlphaFoldDB" id="A0A9P6JMX8"/>
<proteinExistence type="predicted"/>
<feature type="domain" description="NmrA-like" evidence="3">
    <location>
        <begin position="7"/>
        <end position="236"/>
    </location>
</feature>